<comment type="subcellular location">
    <subcellularLocation>
        <location evidence="1">Membrane</location>
        <topology evidence="1">Multi-pass membrane protein</topology>
    </subcellularLocation>
</comment>
<dbReference type="Pfam" id="PF02254">
    <property type="entry name" value="TrkA_N"/>
    <property type="match status" value="1"/>
</dbReference>
<feature type="transmembrane region" description="Helical" evidence="7">
    <location>
        <begin position="224"/>
        <end position="241"/>
    </location>
</feature>
<dbReference type="InterPro" id="IPR006153">
    <property type="entry name" value="Cation/H_exchanger_TM"/>
</dbReference>
<evidence type="ECO:0000256" key="6">
    <source>
        <dbReference type="ARBA" id="ARBA00023136"/>
    </source>
</evidence>
<sequence>MGSFWPSLFNILLLLSAAMIFGGIAVRLRQSAIVGYLLAGTILGPHSLNTVMQTDTVEGVAELGVALLLFSIGLEFSWTRLKQLGKTAFIGGALQITITTIVAAIIAFCFNTGIAASIAVGAMVAMSSTACVLRTLSDRAEVDSVPGRLSLGILLSQDIAVVPLVILVTALGTINAYPKAVPSDQYTVIQAPASNQQLSAPLTETTSNAPIHTDTHIVQILGEITFQLLAAGLLIGIFLLLSKKVLPRIVTMRTISNTRELPILFALVVAAGSAWLAHQLELSPALGAFVAGVVLGESSLATQIRSDVGPIKTLFVTLFFASIGMLANMSWIVEHLLLLIGVTAGIVLLKILIIWLVERIMNVQHRHAIATGLCLAQVGEFSFVLAITARGSSPDNALISENLFNLIVSVSILTFFITPYFISIANPTGRWIEFQLRKHRLIRTPSKNLRGGESDTLADHVMIVGFGPAGQEVADLMRAIEERVIVLDLNPMTALKVESQGMLSQIGDASSHEVLEHAAVHKAKLLVITLPDHRAAATVIRTARHLSPDLRIIARARYHVYVSELENAGSNRVIDEETAVGKELADQVKQEMGLDFTA</sequence>
<evidence type="ECO:0000259" key="8">
    <source>
        <dbReference type="PROSITE" id="PS51201"/>
    </source>
</evidence>
<evidence type="ECO:0000256" key="5">
    <source>
        <dbReference type="ARBA" id="ARBA00022989"/>
    </source>
</evidence>
<dbReference type="AlphaFoldDB" id="A0A517YZG2"/>
<dbReference type="Gene3D" id="1.20.1530.20">
    <property type="match status" value="2"/>
</dbReference>
<gene>
    <name evidence="9" type="primary">ybaL_2</name>
    <name evidence="9" type="ORF">KS4_37000</name>
</gene>
<feature type="transmembrane region" description="Helical" evidence="7">
    <location>
        <begin position="261"/>
        <end position="278"/>
    </location>
</feature>
<dbReference type="OrthoDB" id="9793589at2"/>
<feature type="transmembrane region" description="Helical" evidence="7">
    <location>
        <begin position="338"/>
        <end position="357"/>
    </location>
</feature>
<feature type="transmembrane region" description="Helical" evidence="7">
    <location>
        <begin position="149"/>
        <end position="174"/>
    </location>
</feature>
<dbReference type="Gene3D" id="3.40.50.720">
    <property type="entry name" value="NAD(P)-binding Rossmann-like Domain"/>
    <property type="match status" value="1"/>
</dbReference>
<dbReference type="Proteomes" id="UP000317369">
    <property type="component" value="Chromosome"/>
</dbReference>
<dbReference type="KEGG" id="pcor:KS4_37000"/>
<dbReference type="Pfam" id="PF00999">
    <property type="entry name" value="Na_H_Exchanger"/>
    <property type="match status" value="1"/>
</dbReference>
<dbReference type="GO" id="GO:0016020">
    <property type="term" value="C:membrane"/>
    <property type="evidence" value="ECO:0007669"/>
    <property type="project" value="UniProtKB-SubCell"/>
</dbReference>
<evidence type="ECO:0000256" key="7">
    <source>
        <dbReference type="SAM" id="Phobius"/>
    </source>
</evidence>
<protein>
    <submittedName>
        <fullName evidence="9">Inner membrane protein YbaL</fullName>
    </submittedName>
</protein>
<keyword evidence="5 7" id="KW-1133">Transmembrane helix</keyword>
<dbReference type="EMBL" id="CP036425">
    <property type="protein sequence ID" value="QDU35617.1"/>
    <property type="molecule type" value="Genomic_DNA"/>
</dbReference>
<comment type="similarity">
    <text evidence="2">Belongs to the monovalent cation:proton antiporter 2 (CPA2) transporter (TC 2.A.37) family.</text>
</comment>
<accession>A0A517YZG2</accession>
<dbReference type="InterPro" id="IPR038770">
    <property type="entry name" value="Na+/solute_symporter_sf"/>
</dbReference>
<keyword evidence="10" id="KW-1185">Reference proteome</keyword>
<dbReference type="GO" id="GO:0006813">
    <property type="term" value="P:potassium ion transport"/>
    <property type="evidence" value="ECO:0007669"/>
    <property type="project" value="InterPro"/>
</dbReference>
<feature type="transmembrane region" description="Helical" evidence="7">
    <location>
        <begin position="6"/>
        <end position="26"/>
    </location>
</feature>
<dbReference type="SUPFAM" id="SSF51735">
    <property type="entry name" value="NAD(P)-binding Rossmann-fold domains"/>
    <property type="match status" value="1"/>
</dbReference>
<dbReference type="InterPro" id="IPR003148">
    <property type="entry name" value="RCK_N"/>
</dbReference>
<feature type="transmembrane region" description="Helical" evidence="7">
    <location>
        <begin position="88"/>
        <end position="108"/>
    </location>
</feature>
<dbReference type="InterPro" id="IPR036291">
    <property type="entry name" value="NAD(P)-bd_dom_sf"/>
</dbReference>
<evidence type="ECO:0000256" key="1">
    <source>
        <dbReference type="ARBA" id="ARBA00004141"/>
    </source>
</evidence>
<evidence type="ECO:0000313" key="10">
    <source>
        <dbReference type="Proteomes" id="UP000317369"/>
    </source>
</evidence>
<dbReference type="GO" id="GO:1902600">
    <property type="term" value="P:proton transmembrane transport"/>
    <property type="evidence" value="ECO:0007669"/>
    <property type="project" value="InterPro"/>
</dbReference>
<proteinExistence type="inferred from homology"/>
<evidence type="ECO:0000313" key="9">
    <source>
        <dbReference type="EMBL" id="QDU35617.1"/>
    </source>
</evidence>
<keyword evidence="3" id="KW-0813">Transport</keyword>
<dbReference type="PROSITE" id="PS51201">
    <property type="entry name" value="RCK_N"/>
    <property type="match status" value="1"/>
</dbReference>
<keyword evidence="4 7" id="KW-0812">Transmembrane</keyword>
<evidence type="ECO:0000256" key="3">
    <source>
        <dbReference type="ARBA" id="ARBA00022448"/>
    </source>
</evidence>
<dbReference type="PANTHER" id="PTHR42751:SF3">
    <property type="entry name" value="SODIUM_GLUTAMATE SYMPORTER"/>
    <property type="match status" value="1"/>
</dbReference>
<name>A0A517YZG2_9BACT</name>
<feature type="transmembrane region" description="Helical" evidence="7">
    <location>
        <begin position="114"/>
        <end position="137"/>
    </location>
</feature>
<keyword evidence="6 7" id="KW-0472">Membrane</keyword>
<feature type="domain" description="RCK N-terminal" evidence="8">
    <location>
        <begin position="458"/>
        <end position="575"/>
    </location>
</feature>
<feature type="transmembrane region" description="Helical" evidence="7">
    <location>
        <begin position="403"/>
        <end position="422"/>
    </location>
</feature>
<dbReference type="PANTHER" id="PTHR42751">
    <property type="entry name" value="SODIUM/HYDROGEN EXCHANGER FAMILY/TRKA DOMAIN PROTEIN"/>
    <property type="match status" value="1"/>
</dbReference>
<dbReference type="GO" id="GO:0015297">
    <property type="term" value="F:antiporter activity"/>
    <property type="evidence" value="ECO:0007669"/>
    <property type="project" value="InterPro"/>
</dbReference>
<reference evidence="9 10" key="1">
    <citation type="submission" date="2019-02" db="EMBL/GenBank/DDBJ databases">
        <title>Deep-cultivation of Planctomycetes and their phenomic and genomic characterization uncovers novel biology.</title>
        <authorList>
            <person name="Wiegand S."/>
            <person name="Jogler M."/>
            <person name="Boedeker C."/>
            <person name="Pinto D."/>
            <person name="Vollmers J."/>
            <person name="Rivas-Marin E."/>
            <person name="Kohn T."/>
            <person name="Peeters S.H."/>
            <person name="Heuer A."/>
            <person name="Rast P."/>
            <person name="Oberbeckmann S."/>
            <person name="Bunk B."/>
            <person name="Jeske O."/>
            <person name="Meyerdierks A."/>
            <person name="Storesund J.E."/>
            <person name="Kallscheuer N."/>
            <person name="Luecker S."/>
            <person name="Lage O.M."/>
            <person name="Pohl T."/>
            <person name="Merkel B.J."/>
            <person name="Hornburger P."/>
            <person name="Mueller R.-W."/>
            <person name="Bruemmer F."/>
            <person name="Labrenz M."/>
            <person name="Spormann A.M."/>
            <person name="Op den Camp H."/>
            <person name="Overmann J."/>
            <person name="Amann R."/>
            <person name="Jetten M.S.M."/>
            <person name="Mascher T."/>
            <person name="Medema M.H."/>
            <person name="Devos D.P."/>
            <person name="Kaster A.-K."/>
            <person name="Ovreas L."/>
            <person name="Rohde M."/>
            <person name="Galperin M.Y."/>
            <person name="Jogler C."/>
        </authorList>
    </citation>
    <scope>NUCLEOTIDE SEQUENCE [LARGE SCALE GENOMIC DNA]</scope>
    <source>
        <strain evidence="9 10">KS4</strain>
    </source>
</reference>
<organism evidence="9 10">
    <name type="scientific">Poriferisphaera corsica</name>
    <dbReference type="NCBI Taxonomy" id="2528020"/>
    <lineage>
        <taxon>Bacteria</taxon>
        <taxon>Pseudomonadati</taxon>
        <taxon>Planctomycetota</taxon>
        <taxon>Phycisphaerae</taxon>
        <taxon>Phycisphaerales</taxon>
        <taxon>Phycisphaeraceae</taxon>
        <taxon>Poriferisphaera</taxon>
    </lineage>
</organism>
<dbReference type="RefSeq" id="WP_145081244.1">
    <property type="nucleotide sequence ID" value="NZ_CP036425.1"/>
</dbReference>
<feature type="transmembrane region" description="Helical" evidence="7">
    <location>
        <begin position="284"/>
        <end position="302"/>
    </location>
</feature>
<evidence type="ECO:0000256" key="2">
    <source>
        <dbReference type="ARBA" id="ARBA00005551"/>
    </source>
</evidence>
<feature type="transmembrane region" description="Helical" evidence="7">
    <location>
        <begin position="369"/>
        <end position="391"/>
    </location>
</feature>
<feature type="transmembrane region" description="Helical" evidence="7">
    <location>
        <begin position="314"/>
        <end position="332"/>
    </location>
</feature>
<evidence type="ECO:0000256" key="4">
    <source>
        <dbReference type="ARBA" id="ARBA00022692"/>
    </source>
</evidence>